<accession>A0A4S2KEM4</accession>
<comment type="caution">
    <text evidence="2">The sequence shown here is derived from an EMBL/GenBank/DDBJ whole genome shotgun (WGS) entry which is preliminary data.</text>
</comment>
<protein>
    <submittedName>
        <fullName evidence="2">Uncharacterized protein</fullName>
    </submittedName>
</protein>
<dbReference type="Proteomes" id="UP000310200">
    <property type="component" value="Unassembled WGS sequence"/>
</dbReference>
<feature type="region of interest" description="Disordered" evidence="1">
    <location>
        <begin position="68"/>
        <end position="89"/>
    </location>
</feature>
<gene>
    <name evidence="2" type="ORF">DBV15_09647</name>
</gene>
<evidence type="ECO:0000313" key="2">
    <source>
        <dbReference type="EMBL" id="TGZ46217.1"/>
    </source>
</evidence>
<dbReference type="EMBL" id="QBLH01002919">
    <property type="protein sequence ID" value="TGZ46217.1"/>
    <property type="molecule type" value="Genomic_DNA"/>
</dbReference>
<evidence type="ECO:0000256" key="1">
    <source>
        <dbReference type="SAM" id="MobiDB-lite"/>
    </source>
</evidence>
<name>A0A4S2KEM4_9HYME</name>
<dbReference type="AlphaFoldDB" id="A0A4S2KEM4"/>
<keyword evidence="3" id="KW-1185">Reference proteome</keyword>
<organism evidence="2 3">
    <name type="scientific">Temnothorax longispinosus</name>
    <dbReference type="NCBI Taxonomy" id="300112"/>
    <lineage>
        <taxon>Eukaryota</taxon>
        <taxon>Metazoa</taxon>
        <taxon>Ecdysozoa</taxon>
        <taxon>Arthropoda</taxon>
        <taxon>Hexapoda</taxon>
        <taxon>Insecta</taxon>
        <taxon>Pterygota</taxon>
        <taxon>Neoptera</taxon>
        <taxon>Endopterygota</taxon>
        <taxon>Hymenoptera</taxon>
        <taxon>Apocrita</taxon>
        <taxon>Aculeata</taxon>
        <taxon>Formicoidea</taxon>
        <taxon>Formicidae</taxon>
        <taxon>Myrmicinae</taxon>
        <taxon>Temnothorax</taxon>
    </lineage>
</organism>
<proteinExistence type="predicted"/>
<reference evidence="2 3" key="1">
    <citation type="journal article" date="2019" name="Philos. Trans. R. Soc. Lond., B, Biol. Sci.">
        <title>Ant behaviour and brain gene expression of defending hosts depend on the ecological success of the intruding social parasite.</title>
        <authorList>
            <person name="Kaur R."/>
            <person name="Stoldt M."/>
            <person name="Jongepier E."/>
            <person name="Feldmeyer B."/>
            <person name="Menzel F."/>
            <person name="Bornberg-Bauer E."/>
            <person name="Foitzik S."/>
        </authorList>
    </citation>
    <scope>NUCLEOTIDE SEQUENCE [LARGE SCALE GENOMIC DNA]</scope>
    <source>
        <tissue evidence="2">Whole body</tissue>
    </source>
</reference>
<evidence type="ECO:0000313" key="3">
    <source>
        <dbReference type="Proteomes" id="UP000310200"/>
    </source>
</evidence>
<sequence length="89" mass="9403">MISRTCRVGVPRSVEGRSSKLVKVAGSQMRRGGAGRGRHHSTGFDHVAAAVHRGFAIEGDPGDLVERVESNSTITSSRRDDASPCGLTT</sequence>